<dbReference type="GO" id="GO:0005576">
    <property type="term" value="C:extracellular region"/>
    <property type="evidence" value="ECO:0007669"/>
    <property type="project" value="UniProtKB-SubCell"/>
</dbReference>
<dbReference type="PRINTS" id="PR00383">
    <property type="entry name" value="MELANOCORTIN"/>
</dbReference>
<comment type="function">
    <text evidence="1">Stimulates the adrenal glands to release cortisol.</text>
</comment>
<dbReference type="GeneTree" id="ENSGT00390000016811"/>
<evidence type="ECO:0000313" key="11">
    <source>
        <dbReference type="Proteomes" id="UP000261660"/>
    </source>
</evidence>
<evidence type="ECO:0000256" key="1">
    <source>
        <dbReference type="ARBA" id="ARBA00002965"/>
    </source>
</evidence>
<evidence type="ECO:0000256" key="8">
    <source>
        <dbReference type="SAM" id="SignalP"/>
    </source>
</evidence>
<evidence type="ECO:0000313" key="10">
    <source>
        <dbReference type="Ensembl" id="ENSLBEP00000016388.1"/>
    </source>
</evidence>
<dbReference type="InParanoid" id="A0A3Q3FAA8"/>
<comment type="subcellular location">
    <subcellularLocation>
        <location evidence="2">Secreted</location>
    </subcellularLocation>
</comment>
<evidence type="ECO:0000259" key="9">
    <source>
        <dbReference type="SMART" id="SM01363"/>
    </source>
</evidence>
<feature type="domain" description="Pro-opiomelanocortin/corticotropin ACTH central region" evidence="9">
    <location>
        <begin position="99"/>
        <end position="139"/>
    </location>
</feature>
<dbReference type="Ensembl" id="ENSLBET00000017327.1">
    <property type="protein sequence ID" value="ENSLBEP00000016388.1"/>
    <property type="gene ID" value="ENSLBEG00000012631.1"/>
</dbReference>
<dbReference type="OrthoDB" id="8962839at2759"/>
<dbReference type="Proteomes" id="UP000261660">
    <property type="component" value="Unplaced"/>
</dbReference>
<feature type="chain" id="PRO_5018645031" evidence="8">
    <location>
        <begin position="22"/>
        <end position="235"/>
    </location>
</feature>
<dbReference type="Pfam" id="PF08384">
    <property type="entry name" value="NPP"/>
    <property type="match status" value="1"/>
</dbReference>
<dbReference type="PANTHER" id="PTHR11416:SF7">
    <property type="entry name" value="PRO-OPIOMELANOCORTIN"/>
    <property type="match status" value="1"/>
</dbReference>
<evidence type="ECO:0000256" key="6">
    <source>
        <dbReference type="ARBA" id="ARBA00022702"/>
    </source>
</evidence>
<dbReference type="PANTHER" id="PTHR11416">
    <property type="entry name" value="PRO-OPIOMELANOCORTIN"/>
    <property type="match status" value="1"/>
</dbReference>
<dbReference type="InterPro" id="IPR013531">
    <property type="entry name" value="Mcrtin_ACTH_cent"/>
</dbReference>
<name>A0A3Q3FAA8_9LABR</name>
<keyword evidence="4" id="KW-0964">Secreted</keyword>
<dbReference type="InterPro" id="IPR001941">
    <property type="entry name" value="PMOC"/>
</dbReference>
<comment type="similarity">
    <text evidence="3">Belongs to the POMC family.</text>
</comment>
<dbReference type="InterPro" id="IPR050878">
    <property type="entry name" value="POMC-derived_peptides"/>
</dbReference>
<feature type="signal peptide" evidence="8">
    <location>
        <begin position="1"/>
        <end position="21"/>
    </location>
</feature>
<protein>
    <submittedName>
        <fullName evidence="10">Proopiomelanocortin</fullName>
    </submittedName>
</protein>
<dbReference type="STRING" id="56723.ENSLBEP00000016388"/>
<evidence type="ECO:0000256" key="2">
    <source>
        <dbReference type="ARBA" id="ARBA00004613"/>
    </source>
</evidence>
<dbReference type="AlphaFoldDB" id="A0A3Q3FAA8"/>
<dbReference type="Pfam" id="PF00976">
    <property type="entry name" value="ACTH_domain"/>
    <property type="match status" value="2"/>
</dbReference>
<dbReference type="GO" id="GO:0007218">
    <property type="term" value="P:neuropeptide signaling pathway"/>
    <property type="evidence" value="ECO:0007669"/>
    <property type="project" value="TreeGrafter"/>
</dbReference>
<keyword evidence="11" id="KW-1185">Reference proteome</keyword>
<proteinExistence type="inferred from homology"/>
<sequence length="235" mass="26332">MVCVCWFFVVLMACVCVPGFGSLCLDGSICNNLSNKGNIMDCIHLCMSVVQTEFPELDASGMPGNNDKDLLLSIILSKIVSEDEISQSILKSHSNQRRSYSMEHFRWGKPTGRKRRPVKVFASSLEGGSSFEDTFPFQARRQLSINEEEANGGLNGESQQNPVLLSARVASKPQTQLSAQHRKDGTYRMSHFRWGSPPPSKRNSSLMKTWKKKPQGQLAGLFRNIFNKNAQRVMQ</sequence>
<reference evidence="10" key="1">
    <citation type="submission" date="2025-08" db="UniProtKB">
        <authorList>
            <consortium name="Ensembl"/>
        </authorList>
    </citation>
    <scope>IDENTIFICATION</scope>
</reference>
<reference evidence="10" key="2">
    <citation type="submission" date="2025-09" db="UniProtKB">
        <authorList>
            <consortium name="Ensembl"/>
        </authorList>
    </citation>
    <scope>IDENTIFICATION</scope>
</reference>
<accession>A0A3Q3FAA8</accession>
<dbReference type="SMART" id="SM01363">
    <property type="entry name" value="ACTH_domain"/>
    <property type="match status" value="2"/>
</dbReference>
<evidence type="ECO:0000256" key="7">
    <source>
        <dbReference type="ARBA" id="ARBA00022729"/>
    </source>
</evidence>
<organism evidence="10 11">
    <name type="scientific">Labrus bergylta</name>
    <name type="common">ballan wrasse</name>
    <dbReference type="NCBI Taxonomy" id="56723"/>
    <lineage>
        <taxon>Eukaryota</taxon>
        <taxon>Metazoa</taxon>
        <taxon>Chordata</taxon>
        <taxon>Craniata</taxon>
        <taxon>Vertebrata</taxon>
        <taxon>Euteleostomi</taxon>
        <taxon>Actinopterygii</taxon>
        <taxon>Neopterygii</taxon>
        <taxon>Teleostei</taxon>
        <taxon>Neoteleostei</taxon>
        <taxon>Acanthomorphata</taxon>
        <taxon>Eupercaria</taxon>
        <taxon>Labriformes</taxon>
        <taxon>Labridae</taxon>
        <taxon>Labrus</taxon>
    </lineage>
</organism>
<keyword evidence="7 8" id="KW-0732">Signal</keyword>
<feature type="domain" description="Pro-opiomelanocortin/corticotropin ACTH central region" evidence="9">
    <location>
        <begin position="186"/>
        <end position="226"/>
    </location>
</feature>
<evidence type="ECO:0000256" key="3">
    <source>
        <dbReference type="ARBA" id="ARBA00005832"/>
    </source>
</evidence>
<dbReference type="GO" id="GO:0005184">
    <property type="term" value="F:neuropeptide hormone activity"/>
    <property type="evidence" value="ECO:0007669"/>
    <property type="project" value="TreeGrafter"/>
</dbReference>
<keyword evidence="5" id="KW-0165">Cleavage on pair of basic residues</keyword>
<dbReference type="InterPro" id="IPR013593">
    <property type="entry name" value="Melanocortin_N"/>
</dbReference>
<evidence type="ECO:0000256" key="4">
    <source>
        <dbReference type="ARBA" id="ARBA00022525"/>
    </source>
</evidence>
<evidence type="ECO:0000256" key="5">
    <source>
        <dbReference type="ARBA" id="ARBA00022685"/>
    </source>
</evidence>
<keyword evidence="6" id="KW-0372">Hormone</keyword>